<organism evidence="1 2">
    <name type="scientific">Rickettsia bellii str. RML Mogi</name>
    <dbReference type="NCBI Taxonomy" id="1359194"/>
    <lineage>
        <taxon>Bacteria</taxon>
        <taxon>Pseudomonadati</taxon>
        <taxon>Pseudomonadota</taxon>
        <taxon>Alphaproteobacteria</taxon>
        <taxon>Rickettsiales</taxon>
        <taxon>Rickettsiaceae</taxon>
        <taxon>Rickettsieae</taxon>
        <taxon>Rickettsia</taxon>
        <taxon>belli group</taxon>
    </lineage>
</organism>
<sequence length="47" mass="5950">MTVRDIHQKTKKYIEKNKEFEEFLRNENINFTLEDSIHYNRELDKKY</sequence>
<gene>
    <name evidence="1" type="ORF">RBEMOGI_1645</name>
</gene>
<accession>A0A0F3QFZ4</accession>
<proteinExistence type="predicted"/>
<comment type="caution">
    <text evidence="1">The sequence shown here is derived from an EMBL/GenBank/DDBJ whole genome shotgun (WGS) entry which is preliminary data.</text>
</comment>
<reference evidence="1 2" key="1">
    <citation type="submission" date="2015-02" db="EMBL/GenBank/DDBJ databases">
        <title>Genome Sequencing of Rickettsiales.</title>
        <authorList>
            <person name="Daugherty S.C."/>
            <person name="Su Q."/>
            <person name="Abolude K."/>
            <person name="Beier-Sexton M."/>
            <person name="Carlyon J.A."/>
            <person name="Carter R."/>
            <person name="Day N.P."/>
            <person name="Dumler S.J."/>
            <person name="Dyachenko V."/>
            <person name="Godinez A."/>
            <person name="Kurtti T.J."/>
            <person name="Lichay M."/>
            <person name="Mullins K.E."/>
            <person name="Ott S."/>
            <person name="Pappas-Brown V."/>
            <person name="Paris D.H."/>
            <person name="Patel P."/>
            <person name="Richards A.L."/>
            <person name="Sadzewicz L."/>
            <person name="Sears K."/>
            <person name="Seidman D."/>
            <person name="Sengamalay N."/>
            <person name="Stenos J."/>
            <person name="Tallon L.J."/>
            <person name="Vincent G."/>
            <person name="Fraser C.M."/>
            <person name="Munderloh U."/>
            <person name="Dunning-Hotopp J.C."/>
        </authorList>
    </citation>
    <scope>NUCLEOTIDE SEQUENCE [LARGE SCALE GENOMIC DNA]</scope>
    <source>
        <strain evidence="1 2">RML Mogi</strain>
    </source>
</reference>
<protein>
    <submittedName>
        <fullName evidence="1">Putative lipo domain protein</fullName>
    </submittedName>
</protein>
<dbReference type="EMBL" id="LAOJ01000003">
    <property type="protein sequence ID" value="KJV91051.1"/>
    <property type="molecule type" value="Genomic_DNA"/>
</dbReference>
<dbReference type="AlphaFoldDB" id="A0A0F3QFZ4"/>
<name>A0A0F3QFZ4_RICBE</name>
<dbReference type="Proteomes" id="UP000033689">
    <property type="component" value="Unassembled WGS sequence"/>
</dbReference>
<evidence type="ECO:0000313" key="2">
    <source>
        <dbReference type="Proteomes" id="UP000033689"/>
    </source>
</evidence>
<evidence type="ECO:0000313" key="1">
    <source>
        <dbReference type="EMBL" id="KJV91051.1"/>
    </source>
</evidence>
<dbReference type="PATRIC" id="fig|1359194.3.peg.1682"/>